<evidence type="ECO:0000313" key="2">
    <source>
        <dbReference type="Proteomes" id="UP001622690"/>
    </source>
</evidence>
<sequence>MPQGMDLPALGAFVSGAVCWHTAHNHQVKVRLDEWQAADE</sequence>
<keyword evidence="2" id="KW-1185">Reference proteome</keyword>
<dbReference type="RefSeq" id="WP_406258764.1">
    <property type="nucleotide sequence ID" value="NZ_CP108125.1"/>
</dbReference>
<proteinExistence type="predicted"/>
<organism evidence="1 2">
    <name type="scientific">Streptomyces nigra</name>
    <dbReference type="NCBI Taxonomy" id="1827580"/>
    <lineage>
        <taxon>Bacteria</taxon>
        <taxon>Bacillati</taxon>
        <taxon>Actinomycetota</taxon>
        <taxon>Actinomycetes</taxon>
        <taxon>Kitasatosporales</taxon>
        <taxon>Streptomycetaceae</taxon>
        <taxon>Streptomyces</taxon>
    </lineage>
</organism>
<dbReference type="EMBL" id="CP108125">
    <property type="protein sequence ID" value="WTO85183.1"/>
    <property type="molecule type" value="Genomic_DNA"/>
</dbReference>
<evidence type="ECO:0000313" key="1">
    <source>
        <dbReference type="EMBL" id="WTO85183.1"/>
    </source>
</evidence>
<protein>
    <submittedName>
        <fullName evidence="1">Uncharacterized protein</fullName>
    </submittedName>
</protein>
<gene>
    <name evidence="1" type="ORF">OHU27_23280</name>
</gene>
<accession>A0ABZ1J1V3</accession>
<dbReference type="Proteomes" id="UP001622690">
    <property type="component" value="Chromosome"/>
</dbReference>
<reference evidence="1 2" key="1">
    <citation type="submission" date="2022-10" db="EMBL/GenBank/DDBJ databases">
        <title>The complete genomes of actinobacterial strains from the NBC collection.</title>
        <authorList>
            <person name="Joergensen T.S."/>
            <person name="Alvarez Arevalo M."/>
            <person name="Sterndorff E.B."/>
            <person name="Faurdal D."/>
            <person name="Vuksanovic O."/>
            <person name="Mourched A.-S."/>
            <person name="Charusanti P."/>
            <person name="Shaw S."/>
            <person name="Blin K."/>
            <person name="Weber T."/>
        </authorList>
    </citation>
    <scope>NUCLEOTIDE SEQUENCE [LARGE SCALE GENOMIC DNA]</scope>
    <source>
        <strain evidence="1 2">NBC_00206</strain>
    </source>
</reference>
<name>A0ABZ1J1V3_9ACTN</name>